<protein>
    <submittedName>
        <fullName evidence="1">Uncharacterized protein</fullName>
    </submittedName>
</protein>
<gene>
    <name evidence="1" type="ORF">GSI_12361</name>
</gene>
<organism evidence="1 2">
    <name type="scientific">Ganoderma sinense ZZ0214-1</name>
    <dbReference type="NCBI Taxonomy" id="1077348"/>
    <lineage>
        <taxon>Eukaryota</taxon>
        <taxon>Fungi</taxon>
        <taxon>Dikarya</taxon>
        <taxon>Basidiomycota</taxon>
        <taxon>Agaricomycotina</taxon>
        <taxon>Agaricomycetes</taxon>
        <taxon>Polyporales</taxon>
        <taxon>Polyporaceae</taxon>
        <taxon>Ganoderma</taxon>
    </lineage>
</organism>
<dbReference type="EMBL" id="AYKW01000045">
    <property type="protein sequence ID" value="PIL26603.1"/>
    <property type="molecule type" value="Genomic_DNA"/>
</dbReference>
<sequence length="263" mass="27940">MYEAVDELGMTEGKRYVSAAICVCAEHAARAHAATDHSDEPADASLVLAPFEGPVSIIPPEVLAQQDASNAHSGIQPKSDQHSLPDQDITSGMLQRFCSVKGATTLIEQVQGPANTLLVHGWGARAFSMFLWWLLPTETPDRYAIKNPDPVYNIGNGIPPPTHVAFADHSASARLSLGALSRRALAKVLHPSGAMDTFEILRHCSREGGVVSCEDALCLAGTGSAFRRSVVEYEGPEACLEVGLWEAAEALALKQSACPQAGV</sequence>
<evidence type="ECO:0000313" key="1">
    <source>
        <dbReference type="EMBL" id="PIL26603.1"/>
    </source>
</evidence>
<evidence type="ECO:0000313" key="2">
    <source>
        <dbReference type="Proteomes" id="UP000230002"/>
    </source>
</evidence>
<reference evidence="1 2" key="1">
    <citation type="journal article" date="2015" name="Sci. Rep.">
        <title>Chromosome-level genome map provides insights into diverse defense mechanisms in the medicinal fungus Ganoderma sinense.</title>
        <authorList>
            <person name="Zhu Y."/>
            <person name="Xu J."/>
            <person name="Sun C."/>
            <person name="Zhou S."/>
            <person name="Xu H."/>
            <person name="Nelson D.R."/>
            <person name="Qian J."/>
            <person name="Song J."/>
            <person name="Luo H."/>
            <person name="Xiang L."/>
            <person name="Li Y."/>
            <person name="Xu Z."/>
            <person name="Ji A."/>
            <person name="Wang L."/>
            <person name="Lu S."/>
            <person name="Hayward A."/>
            <person name="Sun W."/>
            <person name="Li X."/>
            <person name="Schwartz D.C."/>
            <person name="Wang Y."/>
            <person name="Chen S."/>
        </authorList>
    </citation>
    <scope>NUCLEOTIDE SEQUENCE [LARGE SCALE GENOMIC DNA]</scope>
    <source>
        <strain evidence="1 2">ZZ0214-1</strain>
    </source>
</reference>
<dbReference type="AlphaFoldDB" id="A0A2G8RYK7"/>
<name>A0A2G8RYK7_9APHY</name>
<dbReference type="OrthoDB" id="2757744at2759"/>
<proteinExistence type="predicted"/>
<dbReference type="Proteomes" id="UP000230002">
    <property type="component" value="Unassembled WGS sequence"/>
</dbReference>
<accession>A0A2G8RYK7</accession>
<comment type="caution">
    <text evidence="1">The sequence shown here is derived from an EMBL/GenBank/DDBJ whole genome shotgun (WGS) entry which is preliminary data.</text>
</comment>
<keyword evidence="2" id="KW-1185">Reference proteome</keyword>